<evidence type="ECO:0000313" key="1">
    <source>
        <dbReference type="EMBL" id="MFC3863035.1"/>
    </source>
</evidence>
<proteinExistence type="predicted"/>
<comment type="caution">
    <text evidence="1">The sequence shown here is derived from an EMBL/GenBank/DDBJ whole genome shotgun (WGS) entry which is preliminary data.</text>
</comment>
<dbReference type="EMBL" id="JBHRZF010000224">
    <property type="protein sequence ID" value="MFC3863035.1"/>
    <property type="molecule type" value="Genomic_DNA"/>
</dbReference>
<protein>
    <submittedName>
        <fullName evidence="1">Uncharacterized protein</fullName>
    </submittedName>
</protein>
<dbReference type="RefSeq" id="WP_380080972.1">
    <property type="nucleotide sequence ID" value="NZ_JBHRZF010000224.1"/>
</dbReference>
<reference evidence="2" key="1">
    <citation type="journal article" date="2019" name="Int. J. Syst. Evol. Microbiol.">
        <title>The Global Catalogue of Microorganisms (GCM) 10K type strain sequencing project: providing services to taxonomists for standard genome sequencing and annotation.</title>
        <authorList>
            <consortium name="The Broad Institute Genomics Platform"/>
            <consortium name="The Broad Institute Genome Sequencing Center for Infectious Disease"/>
            <person name="Wu L."/>
            <person name="Ma J."/>
        </authorList>
    </citation>
    <scope>NUCLEOTIDE SEQUENCE [LARGE SCALE GENOMIC DNA]</scope>
    <source>
        <strain evidence="2">CCTCC AB 2013263</strain>
    </source>
</reference>
<keyword evidence="2" id="KW-1185">Reference proteome</keyword>
<name>A0ABV8AFR9_9DEIO</name>
<evidence type="ECO:0000313" key="2">
    <source>
        <dbReference type="Proteomes" id="UP001595748"/>
    </source>
</evidence>
<accession>A0ABV8AFR9</accession>
<organism evidence="1 2">
    <name type="scientific">Deinococcus antarcticus</name>
    <dbReference type="NCBI Taxonomy" id="1298767"/>
    <lineage>
        <taxon>Bacteria</taxon>
        <taxon>Thermotogati</taxon>
        <taxon>Deinococcota</taxon>
        <taxon>Deinococci</taxon>
        <taxon>Deinococcales</taxon>
        <taxon>Deinococcaceae</taxon>
        <taxon>Deinococcus</taxon>
    </lineage>
</organism>
<sequence>MNLQQALSVIDNPTLRDDIAHRLKSAPKPKTKKGRELRNKLAYALQTIPKSEWGHIQYYDLYSNIAYDLDLGEVETLSGEMTPDGKVKLPDGTLLQHPQQFTHKMQAQAECQPYRGIESYKQWSGIEAEITFPPADNISYVAGVDQDQYANQYGSEAAYNYMTIYNGGIENADAEAGIFTSAATYFRRGYYYLYTSINGKPKYFRDFLPDGGQAIQGSDGFKGSRTLWMRFNVAPGLTLTDPGDLRLNVIDYKTGFQKIYTTSNTPELNAGTLFDLGIDHGMARTTSLLVNSPGGYTKYNKWMNTKLVDWQNNAHLWTSGYTYLGPYNGDDRAYQCNLNNMTIESTMISPHYAEEVTVRIN</sequence>
<dbReference type="Proteomes" id="UP001595748">
    <property type="component" value="Unassembled WGS sequence"/>
</dbReference>
<gene>
    <name evidence="1" type="ORF">ACFOPQ_19920</name>
</gene>